<protein>
    <submittedName>
        <fullName evidence="1">Transposable element Tcb2 transposase</fullName>
    </submittedName>
</protein>
<proteinExistence type="predicted"/>
<keyword evidence="2" id="KW-1185">Reference proteome</keyword>
<dbReference type="GO" id="GO:0003676">
    <property type="term" value="F:nucleic acid binding"/>
    <property type="evidence" value="ECO:0007669"/>
    <property type="project" value="InterPro"/>
</dbReference>
<gene>
    <name evidence="1" type="primary">NCL1_39436</name>
    <name evidence="1" type="ORF">TNCV_3522551</name>
</gene>
<evidence type="ECO:0000313" key="1">
    <source>
        <dbReference type="EMBL" id="GFY30492.1"/>
    </source>
</evidence>
<dbReference type="InterPro" id="IPR036397">
    <property type="entry name" value="RNaseH_sf"/>
</dbReference>
<dbReference type="EMBL" id="BMAU01021393">
    <property type="protein sequence ID" value="GFY30492.1"/>
    <property type="molecule type" value="Genomic_DNA"/>
</dbReference>
<organism evidence="1 2">
    <name type="scientific">Trichonephila clavipes</name>
    <name type="common">Golden silk orbweaver</name>
    <name type="synonym">Nephila clavipes</name>
    <dbReference type="NCBI Taxonomy" id="2585209"/>
    <lineage>
        <taxon>Eukaryota</taxon>
        <taxon>Metazoa</taxon>
        <taxon>Ecdysozoa</taxon>
        <taxon>Arthropoda</taxon>
        <taxon>Chelicerata</taxon>
        <taxon>Arachnida</taxon>
        <taxon>Araneae</taxon>
        <taxon>Araneomorphae</taxon>
        <taxon>Entelegynae</taxon>
        <taxon>Araneoidea</taxon>
        <taxon>Nephilidae</taxon>
        <taxon>Trichonephila</taxon>
    </lineage>
</organism>
<accession>A0A8X6W9K1</accession>
<sequence>MTTQRYVHDIQQPHVLPLMQGLPGAIVQQDKARPHTARVSQDCLCTIITLPWTARCPDLFQIEHIWGHFGMTSRPSHEFERTRGKVTANMERNVSRHHTELVSSMPDRIALRIRAEGFQQGIKSTVLLFFSLIFSNHLFISK</sequence>
<dbReference type="Gene3D" id="3.30.420.10">
    <property type="entry name" value="Ribonuclease H-like superfamily/Ribonuclease H"/>
    <property type="match status" value="1"/>
</dbReference>
<evidence type="ECO:0000313" key="2">
    <source>
        <dbReference type="Proteomes" id="UP000887159"/>
    </source>
</evidence>
<name>A0A8X6W9K1_TRICX</name>
<dbReference type="Proteomes" id="UP000887159">
    <property type="component" value="Unassembled WGS sequence"/>
</dbReference>
<comment type="caution">
    <text evidence="1">The sequence shown here is derived from an EMBL/GenBank/DDBJ whole genome shotgun (WGS) entry which is preliminary data.</text>
</comment>
<dbReference type="AlphaFoldDB" id="A0A8X6W9K1"/>
<reference evidence="1" key="1">
    <citation type="submission" date="2020-08" db="EMBL/GenBank/DDBJ databases">
        <title>Multicomponent nature underlies the extraordinary mechanical properties of spider dragline silk.</title>
        <authorList>
            <person name="Kono N."/>
            <person name="Nakamura H."/>
            <person name="Mori M."/>
            <person name="Yoshida Y."/>
            <person name="Ohtoshi R."/>
            <person name="Malay A.D."/>
            <person name="Moran D.A.P."/>
            <person name="Tomita M."/>
            <person name="Numata K."/>
            <person name="Arakawa K."/>
        </authorList>
    </citation>
    <scope>NUCLEOTIDE SEQUENCE</scope>
</reference>